<keyword evidence="2" id="KW-1185">Reference proteome</keyword>
<dbReference type="Proteomes" id="UP001486808">
    <property type="component" value="Unassembled WGS sequence"/>
</dbReference>
<gene>
    <name evidence="1" type="ORF">NBRC116187_35480</name>
</gene>
<comment type="caution">
    <text evidence="1">The sequence shown here is derived from an EMBL/GenBank/DDBJ whole genome shotgun (WGS) entry which is preliminary data.</text>
</comment>
<evidence type="ECO:0000313" key="1">
    <source>
        <dbReference type="EMBL" id="GAA6133187.1"/>
    </source>
</evidence>
<protein>
    <submittedName>
        <fullName evidence="1">Uncharacterized protein</fullName>
    </submittedName>
</protein>
<reference evidence="1 2" key="1">
    <citation type="submission" date="2024-04" db="EMBL/GenBank/DDBJ databases">
        <title>Draft genome sequence of Halopseudomonas sabulinigri NBRC 116187.</title>
        <authorList>
            <person name="Miyakawa T."/>
            <person name="Kusuya Y."/>
            <person name="Miura T."/>
        </authorList>
    </citation>
    <scope>NUCLEOTIDE SEQUENCE [LARGE SCALE GENOMIC DNA]</scope>
    <source>
        <strain evidence="1 2">4NH20-0042</strain>
    </source>
</reference>
<proteinExistence type="predicted"/>
<evidence type="ECO:0000313" key="2">
    <source>
        <dbReference type="Proteomes" id="UP001486808"/>
    </source>
</evidence>
<organism evidence="1 2">
    <name type="scientific">Halopseudomonas sabulinigri</name>
    <dbReference type="NCBI Taxonomy" id="472181"/>
    <lineage>
        <taxon>Bacteria</taxon>
        <taxon>Pseudomonadati</taxon>
        <taxon>Pseudomonadota</taxon>
        <taxon>Gammaproteobacteria</taxon>
        <taxon>Pseudomonadales</taxon>
        <taxon>Pseudomonadaceae</taxon>
        <taxon>Halopseudomonas</taxon>
    </lineage>
</organism>
<accession>A0ABP9ZUN7</accession>
<sequence length="107" mass="12395">MNFVGGLALVVLCQMIFNHVRQYDVNMEKYRDGEYHYIEGYISDVDDKFRAYEKFTVKGVSLIIDPDKGGCYSILSRDNVYLKLGSYAKIKYLEDGCVVQLNLFKRS</sequence>
<dbReference type="RefSeq" id="WP_353390224.1">
    <property type="nucleotide sequence ID" value="NZ_BAABWD010000010.1"/>
</dbReference>
<dbReference type="EMBL" id="BAABWD010000010">
    <property type="protein sequence ID" value="GAA6133187.1"/>
    <property type="molecule type" value="Genomic_DNA"/>
</dbReference>
<name>A0ABP9ZUN7_9GAMM</name>